<keyword evidence="3" id="KW-1185">Reference proteome</keyword>
<evidence type="ECO:0000256" key="1">
    <source>
        <dbReference type="SAM" id="SignalP"/>
    </source>
</evidence>
<reference evidence="2 3" key="1">
    <citation type="submission" date="2021-03" db="EMBL/GenBank/DDBJ databases">
        <authorList>
            <person name="So Y."/>
        </authorList>
    </citation>
    <scope>NUCLEOTIDE SEQUENCE [LARGE SCALE GENOMIC DNA]</scope>
    <source>
        <strain evidence="2 3">PWR1</strain>
    </source>
</reference>
<feature type="signal peptide" evidence="1">
    <location>
        <begin position="1"/>
        <end position="20"/>
    </location>
</feature>
<protein>
    <submittedName>
        <fullName evidence="2">Uncharacterized protein</fullName>
    </submittedName>
</protein>
<dbReference type="EMBL" id="JAGIYZ010000010">
    <property type="protein sequence ID" value="MBP0464628.1"/>
    <property type="molecule type" value="Genomic_DNA"/>
</dbReference>
<organism evidence="2 3">
    <name type="scientific">Roseomonas nitratireducens</name>
    <dbReference type="NCBI Taxonomy" id="2820810"/>
    <lineage>
        <taxon>Bacteria</taxon>
        <taxon>Pseudomonadati</taxon>
        <taxon>Pseudomonadota</taxon>
        <taxon>Alphaproteobacteria</taxon>
        <taxon>Acetobacterales</taxon>
        <taxon>Roseomonadaceae</taxon>
        <taxon>Roseomonas</taxon>
    </lineage>
</organism>
<sequence length="119" mass="12913">MRSVILLLLALGLLAPSAQSQTTSFDGTWLGRGTLLRGQASSRCGDAERNGRLTIQGGVLNIEYSTRDNVRFSGPVAADGSFDIHFGQHRFFGRIAGGAMTAQYAHPICVRDWQFRRGG</sequence>
<evidence type="ECO:0000313" key="2">
    <source>
        <dbReference type="EMBL" id="MBP0464628.1"/>
    </source>
</evidence>
<dbReference type="RefSeq" id="WP_209352022.1">
    <property type="nucleotide sequence ID" value="NZ_JAGIYZ010000010.1"/>
</dbReference>
<keyword evidence="1" id="KW-0732">Signal</keyword>
<comment type="caution">
    <text evidence="2">The sequence shown here is derived from an EMBL/GenBank/DDBJ whole genome shotgun (WGS) entry which is preliminary data.</text>
</comment>
<gene>
    <name evidence="2" type="ORF">J5Y09_11980</name>
</gene>
<proteinExistence type="predicted"/>
<feature type="chain" id="PRO_5045599377" evidence="1">
    <location>
        <begin position="21"/>
        <end position="119"/>
    </location>
</feature>
<accession>A0ABS4ATD7</accession>
<name>A0ABS4ATD7_9PROT</name>
<evidence type="ECO:0000313" key="3">
    <source>
        <dbReference type="Proteomes" id="UP000680815"/>
    </source>
</evidence>
<dbReference type="Proteomes" id="UP000680815">
    <property type="component" value="Unassembled WGS sequence"/>
</dbReference>